<feature type="compositionally biased region" description="Basic and acidic residues" evidence="1">
    <location>
        <begin position="165"/>
        <end position="174"/>
    </location>
</feature>
<protein>
    <submittedName>
        <fullName evidence="2">Uncharacterized protein</fullName>
    </submittedName>
</protein>
<feature type="compositionally biased region" description="Polar residues" evidence="1">
    <location>
        <begin position="8"/>
        <end position="21"/>
    </location>
</feature>
<comment type="caution">
    <text evidence="2">The sequence shown here is derived from an EMBL/GenBank/DDBJ whole genome shotgun (WGS) entry which is preliminary data.</text>
</comment>
<sequence length="174" mass="19313">MERISVKRLNTTRAGNATSRPTEPADRDLLILEASEECARPRCFRAGFGQFVFRSWSSRPNPLGPPHGSATLDVDSCPRPHRGFCLRRKKASRLSDCSCFWPDLSSCSDLRPHILCLFAFRGDSGPSAATPHHISFSSPSAPKWPVEQFILELMEPDASSPTRKGGREKQCNVT</sequence>
<evidence type="ECO:0000313" key="3">
    <source>
        <dbReference type="Proteomes" id="UP000192247"/>
    </source>
</evidence>
<gene>
    <name evidence="2" type="ORF">BIW11_02718</name>
</gene>
<accession>A0A1V9XYI5</accession>
<dbReference type="EMBL" id="MNPL01002140">
    <property type="protein sequence ID" value="OQR78521.1"/>
    <property type="molecule type" value="Genomic_DNA"/>
</dbReference>
<dbReference type="AlphaFoldDB" id="A0A1V9XYI5"/>
<organism evidence="2 3">
    <name type="scientific">Tropilaelaps mercedesae</name>
    <dbReference type="NCBI Taxonomy" id="418985"/>
    <lineage>
        <taxon>Eukaryota</taxon>
        <taxon>Metazoa</taxon>
        <taxon>Ecdysozoa</taxon>
        <taxon>Arthropoda</taxon>
        <taxon>Chelicerata</taxon>
        <taxon>Arachnida</taxon>
        <taxon>Acari</taxon>
        <taxon>Parasitiformes</taxon>
        <taxon>Mesostigmata</taxon>
        <taxon>Gamasina</taxon>
        <taxon>Dermanyssoidea</taxon>
        <taxon>Laelapidae</taxon>
        <taxon>Tropilaelaps</taxon>
    </lineage>
</organism>
<keyword evidence="3" id="KW-1185">Reference proteome</keyword>
<reference evidence="2 3" key="1">
    <citation type="journal article" date="2017" name="Gigascience">
        <title>Draft genome of the honey bee ectoparasitic mite, Tropilaelaps mercedesae, is shaped by the parasitic life history.</title>
        <authorList>
            <person name="Dong X."/>
            <person name="Armstrong S.D."/>
            <person name="Xia D."/>
            <person name="Makepeace B.L."/>
            <person name="Darby A.C."/>
            <person name="Kadowaki T."/>
        </authorList>
    </citation>
    <scope>NUCLEOTIDE SEQUENCE [LARGE SCALE GENOMIC DNA]</scope>
    <source>
        <strain evidence="2">Wuxi-XJTLU</strain>
    </source>
</reference>
<evidence type="ECO:0000256" key="1">
    <source>
        <dbReference type="SAM" id="MobiDB-lite"/>
    </source>
</evidence>
<proteinExistence type="predicted"/>
<name>A0A1V9XYI5_9ACAR</name>
<evidence type="ECO:0000313" key="2">
    <source>
        <dbReference type="EMBL" id="OQR78521.1"/>
    </source>
</evidence>
<dbReference type="InParanoid" id="A0A1V9XYI5"/>
<dbReference type="Proteomes" id="UP000192247">
    <property type="component" value="Unassembled WGS sequence"/>
</dbReference>
<feature type="region of interest" description="Disordered" evidence="1">
    <location>
        <begin position="155"/>
        <end position="174"/>
    </location>
</feature>
<feature type="region of interest" description="Disordered" evidence="1">
    <location>
        <begin position="1"/>
        <end position="24"/>
    </location>
</feature>